<evidence type="ECO:0000313" key="2">
    <source>
        <dbReference type="EMBL" id="KIY65154.1"/>
    </source>
</evidence>
<dbReference type="AlphaFoldDB" id="A0A0D7B4P2"/>
<feature type="region of interest" description="Disordered" evidence="1">
    <location>
        <begin position="13"/>
        <end position="51"/>
    </location>
</feature>
<protein>
    <submittedName>
        <fullName evidence="2">Uncharacterized protein</fullName>
    </submittedName>
</protein>
<keyword evidence="3" id="KW-1185">Reference proteome</keyword>
<name>A0A0D7B4P2_9AGAR</name>
<organism evidence="2 3">
    <name type="scientific">Cylindrobasidium torrendii FP15055 ss-10</name>
    <dbReference type="NCBI Taxonomy" id="1314674"/>
    <lineage>
        <taxon>Eukaryota</taxon>
        <taxon>Fungi</taxon>
        <taxon>Dikarya</taxon>
        <taxon>Basidiomycota</taxon>
        <taxon>Agaricomycotina</taxon>
        <taxon>Agaricomycetes</taxon>
        <taxon>Agaricomycetidae</taxon>
        <taxon>Agaricales</taxon>
        <taxon>Marasmiineae</taxon>
        <taxon>Physalacriaceae</taxon>
        <taxon>Cylindrobasidium</taxon>
    </lineage>
</organism>
<sequence length="51" mass="5354">MDSFSILNFWASSSPASTEEKTQKTNDIGADELPPLDEAAAGHQSPGCVVC</sequence>
<reference evidence="2 3" key="1">
    <citation type="journal article" date="2015" name="Fungal Genet. Biol.">
        <title>Evolution of novel wood decay mechanisms in Agaricales revealed by the genome sequences of Fistulina hepatica and Cylindrobasidium torrendii.</title>
        <authorList>
            <person name="Floudas D."/>
            <person name="Held B.W."/>
            <person name="Riley R."/>
            <person name="Nagy L.G."/>
            <person name="Koehler G."/>
            <person name="Ransdell A.S."/>
            <person name="Younus H."/>
            <person name="Chow J."/>
            <person name="Chiniquy J."/>
            <person name="Lipzen A."/>
            <person name="Tritt A."/>
            <person name="Sun H."/>
            <person name="Haridas S."/>
            <person name="LaButti K."/>
            <person name="Ohm R.A."/>
            <person name="Kues U."/>
            <person name="Blanchette R.A."/>
            <person name="Grigoriev I.V."/>
            <person name="Minto R.E."/>
            <person name="Hibbett D.S."/>
        </authorList>
    </citation>
    <scope>NUCLEOTIDE SEQUENCE [LARGE SCALE GENOMIC DNA]</scope>
    <source>
        <strain evidence="2 3">FP15055 ss-10</strain>
    </source>
</reference>
<evidence type="ECO:0000256" key="1">
    <source>
        <dbReference type="SAM" id="MobiDB-lite"/>
    </source>
</evidence>
<dbReference type="Proteomes" id="UP000054007">
    <property type="component" value="Unassembled WGS sequence"/>
</dbReference>
<accession>A0A0D7B4P2</accession>
<gene>
    <name evidence="2" type="ORF">CYLTODRAFT_424583</name>
</gene>
<proteinExistence type="predicted"/>
<evidence type="ECO:0000313" key="3">
    <source>
        <dbReference type="Proteomes" id="UP000054007"/>
    </source>
</evidence>
<dbReference type="EMBL" id="KN880602">
    <property type="protein sequence ID" value="KIY65154.1"/>
    <property type="molecule type" value="Genomic_DNA"/>
</dbReference>